<dbReference type="PANTHER" id="PTHR23534:SF1">
    <property type="entry name" value="MAJOR FACILITATOR SUPERFAMILY PROTEIN"/>
    <property type="match status" value="1"/>
</dbReference>
<evidence type="ECO:0000256" key="4">
    <source>
        <dbReference type="ARBA" id="ARBA00022989"/>
    </source>
</evidence>
<feature type="transmembrane region" description="Helical" evidence="6">
    <location>
        <begin position="310"/>
        <end position="329"/>
    </location>
</feature>
<evidence type="ECO:0000256" key="1">
    <source>
        <dbReference type="ARBA" id="ARBA00004651"/>
    </source>
</evidence>
<name>A0A9Q4EPU0_9BACI</name>
<feature type="transmembrane region" description="Helical" evidence="6">
    <location>
        <begin position="399"/>
        <end position="419"/>
    </location>
</feature>
<dbReference type="GO" id="GO:0022857">
    <property type="term" value="F:transmembrane transporter activity"/>
    <property type="evidence" value="ECO:0007669"/>
    <property type="project" value="InterPro"/>
</dbReference>
<accession>A0A9Q4EPU0</accession>
<dbReference type="InterPro" id="IPR036259">
    <property type="entry name" value="MFS_trans_sf"/>
</dbReference>
<feature type="transmembrane region" description="Helical" evidence="6">
    <location>
        <begin position="153"/>
        <end position="174"/>
    </location>
</feature>
<evidence type="ECO:0000256" key="2">
    <source>
        <dbReference type="ARBA" id="ARBA00022448"/>
    </source>
</evidence>
<evidence type="ECO:0000256" key="3">
    <source>
        <dbReference type="ARBA" id="ARBA00022692"/>
    </source>
</evidence>
<dbReference type="Pfam" id="PF07690">
    <property type="entry name" value="MFS_1"/>
    <property type="match status" value="1"/>
</dbReference>
<proteinExistence type="predicted"/>
<feature type="transmembrane region" description="Helical" evidence="6">
    <location>
        <begin position="335"/>
        <end position="361"/>
    </location>
</feature>
<keyword evidence="5 6" id="KW-0472">Membrane</keyword>
<comment type="subcellular location">
    <subcellularLocation>
        <location evidence="1">Cell membrane</location>
        <topology evidence="1">Multi-pass membrane protein</topology>
    </subcellularLocation>
</comment>
<dbReference type="InterPro" id="IPR020846">
    <property type="entry name" value="MFS_dom"/>
</dbReference>
<reference evidence="8" key="1">
    <citation type="submission" date="2022-02" db="EMBL/GenBank/DDBJ databases">
        <title>Crop Bioprotection Bacillus Genome Sequencing.</title>
        <authorList>
            <person name="Dunlap C."/>
        </authorList>
    </citation>
    <scope>NUCLEOTIDE SEQUENCE</scope>
    <source>
        <strain evidence="8">T20C13</strain>
    </source>
</reference>
<dbReference type="EMBL" id="JALAXJ010000003">
    <property type="protein sequence ID" value="MCY9228225.1"/>
    <property type="molecule type" value="Genomic_DNA"/>
</dbReference>
<keyword evidence="2" id="KW-0813">Transport</keyword>
<keyword evidence="4 6" id="KW-1133">Transmembrane helix</keyword>
<protein>
    <submittedName>
        <fullName evidence="8">MFS transporter</fullName>
    </submittedName>
</protein>
<sequence length="425" mass="43384">MLKTTDVQTASLQSYISSPDKQKALYKRTLFVVSISQIFGGAGLAAGVTVGALIAQQMLGTDAFAGLPSALFTLGSAGSALFVGRLSQRYGRRTGLSAGFVIGGLGAIGVIIAAIINSIFLLFTSLLIYGAGTATNLQARYAGTDLANNKQRATAVSITMVFTTFGAVAGPSLVNVMGNFALSIGIPSLAGPFILAAAYILAGVVLFIMLRPDPLVIARTIEATNPEPSDKGHLETTEHTENKRGIIVGAAIMVLTQIVMVAIMTMTPVHMSHHGHGLGAVGLVIGFHIGAMYLPSLVTGVLVDKLGRTAMAIASGTTLLLAGLMAAFAPGDSMVLLVIALSLLGLGWNFGLISGTALIVDSTETATRAKTQGTVDVLIALSGAAGGALSGMIVAGSSFLTLSFTGGILALLLIPVVVWSRGGKK</sequence>
<dbReference type="AlphaFoldDB" id="A0A9Q4EPU0"/>
<evidence type="ECO:0000256" key="6">
    <source>
        <dbReference type="SAM" id="Phobius"/>
    </source>
</evidence>
<feature type="transmembrane region" description="Helical" evidence="6">
    <location>
        <begin position="96"/>
        <end position="116"/>
    </location>
</feature>
<dbReference type="SUPFAM" id="SSF103473">
    <property type="entry name" value="MFS general substrate transporter"/>
    <property type="match status" value="1"/>
</dbReference>
<feature type="transmembrane region" description="Helical" evidence="6">
    <location>
        <begin position="180"/>
        <end position="210"/>
    </location>
</feature>
<feature type="transmembrane region" description="Helical" evidence="6">
    <location>
        <begin position="373"/>
        <end position="393"/>
    </location>
</feature>
<dbReference type="InterPro" id="IPR011701">
    <property type="entry name" value="MFS"/>
</dbReference>
<keyword evidence="3 6" id="KW-0812">Transmembrane</keyword>
<feature type="transmembrane region" description="Helical" evidence="6">
    <location>
        <begin position="246"/>
        <end position="266"/>
    </location>
</feature>
<dbReference type="Gene3D" id="1.20.1250.20">
    <property type="entry name" value="MFS general substrate transporter like domains"/>
    <property type="match status" value="1"/>
</dbReference>
<dbReference type="RefSeq" id="WP_268298204.1">
    <property type="nucleotide sequence ID" value="NZ_CP178717.1"/>
</dbReference>
<comment type="caution">
    <text evidence="8">The sequence shown here is derived from an EMBL/GenBank/DDBJ whole genome shotgun (WGS) entry which is preliminary data.</text>
</comment>
<evidence type="ECO:0000256" key="5">
    <source>
        <dbReference type="ARBA" id="ARBA00023136"/>
    </source>
</evidence>
<dbReference type="PROSITE" id="PS50850">
    <property type="entry name" value="MFS"/>
    <property type="match status" value="1"/>
</dbReference>
<evidence type="ECO:0000259" key="7">
    <source>
        <dbReference type="PROSITE" id="PS50850"/>
    </source>
</evidence>
<feature type="transmembrane region" description="Helical" evidence="6">
    <location>
        <begin position="122"/>
        <end position="141"/>
    </location>
</feature>
<evidence type="ECO:0000313" key="8">
    <source>
        <dbReference type="EMBL" id="MCY9228225.1"/>
    </source>
</evidence>
<dbReference type="PANTHER" id="PTHR23534">
    <property type="entry name" value="MFS PERMEASE"/>
    <property type="match status" value="1"/>
</dbReference>
<feature type="domain" description="Major facilitator superfamily (MFS) profile" evidence="7">
    <location>
        <begin position="29"/>
        <end position="424"/>
    </location>
</feature>
<feature type="transmembrane region" description="Helical" evidence="6">
    <location>
        <begin position="30"/>
        <end position="54"/>
    </location>
</feature>
<feature type="transmembrane region" description="Helical" evidence="6">
    <location>
        <begin position="66"/>
        <end position="84"/>
    </location>
</feature>
<feature type="transmembrane region" description="Helical" evidence="6">
    <location>
        <begin position="278"/>
        <end position="303"/>
    </location>
</feature>
<dbReference type="Proteomes" id="UP001066278">
    <property type="component" value="Unassembled WGS sequence"/>
</dbReference>
<dbReference type="GO" id="GO:0005886">
    <property type="term" value="C:plasma membrane"/>
    <property type="evidence" value="ECO:0007669"/>
    <property type="project" value="UniProtKB-SubCell"/>
</dbReference>
<evidence type="ECO:0000313" key="9">
    <source>
        <dbReference type="Proteomes" id="UP001066278"/>
    </source>
</evidence>
<gene>
    <name evidence="8" type="ORF">MOE99_02295</name>
</gene>
<organism evidence="8 9">
    <name type="scientific">Bacillus inaquosorum</name>
    <dbReference type="NCBI Taxonomy" id="483913"/>
    <lineage>
        <taxon>Bacteria</taxon>
        <taxon>Bacillati</taxon>
        <taxon>Bacillota</taxon>
        <taxon>Bacilli</taxon>
        <taxon>Bacillales</taxon>
        <taxon>Bacillaceae</taxon>
        <taxon>Bacillus</taxon>
    </lineage>
</organism>